<dbReference type="GO" id="GO:0005829">
    <property type="term" value="C:cytosol"/>
    <property type="evidence" value="ECO:0007669"/>
    <property type="project" value="TreeGrafter"/>
</dbReference>
<protein>
    <recommendedName>
        <fullName evidence="1">UPF0246 protein EV675_4556</fullName>
    </recommendedName>
</protein>
<proteinExistence type="inferred from homology"/>
<dbReference type="AlphaFoldDB" id="A0A4Q7NFV6"/>
<dbReference type="InterPro" id="IPR005583">
    <property type="entry name" value="YaaA"/>
</dbReference>
<comment type="similarity">
    <text evidence="1">Belongs to the UPF0246 family.</text>
</comment>
<dbReference type="GO" id="GO:0033194">
    <property type="term" value="P:response to hydroperoxide"/>
    <property type="evidence" value="ECO:0007669"/>
    <property type="project" value="TreeGrafter"/>
</dbReference>
<dbReference type="EMBL" id="SGXC01000002">
    <property type="protein sequence ID" value="RZS81925.1"/>
    <property type="molecule type" value="Genomic_DNA"/>
</dbReference>
<organism evidence="2 3">
    <name type="scientific">Pigmentiphaga kullae</name>
    <dbReference type="NCBI Taxonomy" id="151784"/>
    <lineage>
        <taxon>Bacteria</taxon>
        <taxon>Pseudomonadati</taxon>
        <taxon>Pseudomonadota</taxon>
        <taxon>Betaproteobacteria</taxon>
        <taxon>Burkholderiales</taxon>
        <taxon>Alcaligenaceae</taxon>
        <taxon>Pigmentiphaga</taxon>
    </lineage>
</organism>
<sequence>MLFLLSPAKKLDYDTPAHVETSTQPLFVDRARKLISVLKTKSADDVAGLMSLSPALAELNVARYAKWTPKFTAENAKQAVLAFNGDVYEGLDAGSLTARQLDWAQEHVVILSGLYGALRPLDLMQPYRLEMGTRLATPKGKNLYEYWGSELSDYLNQRQEADRHPVVVNLASEEYFKAVDRKALKARVIQCVFEDWKGGAYKVISFHAKRARGLMARHAIEKRIAKPEGLQGFDAEGYGYDASASSPDRLVFRRKAA</sequence>
<dbReference type="PANTHER" id="PTHR30283">
    <property type="entry name" value="PEROXIDE STRESS RESPONSE PROTEIN YAAA"/>
    <property type="match status" value="1"/>
</dbReference>
<dbReference type="PANTHER" id="PTHR30283:SF4">
    <property type="entry name" value="PEROXIDE STRESS RESISTANCE PROTEIN YAAA"/>
    <property type="match status" value="1"/>
</dbReference>
<keyword evidence="3" id="KW-1185">Reference proteome</keyword>
<dbReference type="OrthoDB" id="9777133at2"/>
<dbReference type="HAMAP" id="MF_00652">
    <property type="entry name" value="UPF0246"/>
    <property type="match status" value="1"/>
</dbReference>
<dbReference type="NCBIfam" id="NF002542">
    <property type="entry name" value="PRK02101.1-3"/>
    <property type="match status" value="1"/>
</dbReference>
<dbReference type="Proteomes" id="UP000292445">
    <property type="component" value="Unassembled WGS sequence"/>
</dbReference>
<evidence type="ECO:0000256" key="1">
    <source>
        <dbReference type="HAMAP-Rule" id="MF_00652"/>
    </source>
</evidence>
<accession>A0A4Q7NFV6</accession>
<reference evidence="2 3" key="1">
    <citation type="submission" date="2019-02" db="EMBL/GenBank/DDBJ databases">
        <title>Genomic Encyclopedia of Type Strains, Phase IV (KMG-IV): sequencing the most valuable type-strain genomes for metagenomic binning, comparative biology and taxonomic classification.</title>
        <authorList>
            <person name="Goeker M."/>
        </authorList>
    </citation>
    <scope>NUCLEOTIDE SEQUENCE [LARGE SCALE GENOMIC DNA]</scope>
    <source>
        <strain evidence="2 3">K24</strain>
    </source>
</reference>
<dbReference type="Pfam" id="PF03883">
    <property type="entry name" value="H2O2_YaaD"/>
    <property type="match status" value="1"/>
</dbReference>
<name>A0A4Q7NFV6_9BURK</name>
<evidence type="ECO:0000313" key="2">
    <source>
        <dbReference type="EMBL" id="RZS81925.1"/>
    </source>
</evidence>
<gene>
    <name evidence="2" type="ORF">EV675_4556</name>
</gene>
<dbReference type="RefSeq" id="WP_130360046.1">
    <property type="nucleotide sequence ID" value="NZ_SGXC01000002.1"/>
</dbReference>
<evidence type="ECO:0000313" key="3">
    <source>
        <dbReference type="Proteomes" id="UP000292445"/>
    </source>
</evidence>
<comment type="caution">
    <text evidence="2">The sequence shown here is derived from an EMBL/GenBank/DDBJ whole genome shotgun (WGS) entry which is preliminary data.</text>
</comment>